<keyword evidence="1" id="KW-0805">Transcription regulation</keyword>
<organism evidence="5 6">
    <name type="scientific">Fusobacterium necrogenes</name>
    <dbReference type="NCBI Taxonomy" id="858"/>
    <lineage>
        <taxon>Bacteria</taxon>
        <taxon>Fusobacteriati</taxon>
        <taxon>Fusobacteriota</taxon>
        <taxon>Fusobacteriia</taxon>
        <taxon>Fusobacteriales</taxon>
        <taxon>Fusobacteriaceae</taxon>
        <taxon>Fusobacterium</taxon>
    </lineage>
</organism>
<keyword evidence="6" id="KW-1185">Reference proteome</keyword>
<dbReference type="RefSeq" id="WP_115271403.1">
    <property type="nucleotide sequence ID" value="NZ_UGGU01000003.1"/>
</dbReference>
<dbReference type="InterPro" id="IPR009057">
    <property type="entry name" value="Homeodomain-like_sf"/>
</dbReference>
<gene>
    <name evidence="5" type="ORF">NCTC10723_01889</name>
</gene>
<evidence type="ECO:0000256" key="3">
    <source>
        <dbReference type="ARBA" id="ARBA00023163"/>
    </source>
</evidence>
<evidence type="ECO:0000256" key="2">
    <source>
        <dbReference type="ARBA" id="ARBA00023125"/>
    </source>
</evidence>
<dbReference type="PANTHER" id="PTHR43280">
    <property type="entry name" value="ARAC-FAMILY TRANSCRIPTIONAL REGULATOR"/>
    <property type="match status" value="1"/>
</dbReference>
<dbReference type="PROSITE" id="PS01124">
    <property type="entry name" value="HTH_ARAC_FAMILY_2"/>
    <property type="match status" value="1"/>
</dbReference>
<keyword evidence="3" id="KW-0804">Transcription</keyword>
<reference evidence="5 6" key="1">
    <citation type="submission" date="2018-06" db="EMBL/GenBank/DDBJ databases">
        <authorList>
            <consortium name="Pathogen Informatics"/>
            <person name="Doyle S."/>
        </authorList>
    </citation>
    <scope>NUCLEOTIDE SEQUENCE [LARGE SCALE GENOMIC DNA]</scope>
    <source>
        <strain evidence="5 6">NCTC10723</strain>
    </source>
</reference>
<feature type="domain" description="HTH araC/xylS-type" evidence="4">
    <location>
        <begin position="281"/>
        <end position="380"/>
    </location>
</feature>
<dbReference type="GO" id="GO:0043565">
    <property type="term" value="F:sequence-specific DNA binding"/>
    <property type="evidence" value="ECO:0007669"/>
    <property type="project" value="InterPro"/>
</dbReference>
<dbReference type="SUPFAM" id="SSF46689">
    <property type="entry name" value="Homeodomain-like"/>
    <property type="match status" value="1"/>
</dbReference>
<protein>
    <submittedName>
        <fullName evidence="5">DNA gyrase inhibitor</fullName>
    </submittedName>
</protein>
<dbReference type="AlphaFoldDB" id="A0A377GZL3"/>
<dbReference type="PANTHER" id="PTHR43280:SF2">
    <property type="entry name" value="HTH-TYPE TRANSCRIPTIONAL REGULATOR EXSA"/>
    <property type="match status" value="1"/>
</dbReference>
<proteinExistence type="predicted"/>
<evidence type="ECO:0000313" key="6">
    <source>
        <dbReference type="Proteomes" id="UP000255328"/>
    </source>
</evidence>
<dbReference type="Gene3D" id="1.10.10.60">
    <property type="entry name" value="Homeodomain-like"/>
    <property type="match status" value="1"/>
</dbReference>
<evidence type="ECO:0000256" key="1">
    <source>
        <dbReference type="ARBA" id="ARBA00023015"/>
    </source>
</evidence>
<dbReference type="Pfam" id="PF12833">
    <property type="entry name" value="HTH_18"/>
    <property type="match status" value="1"/>
</dbReference>
<evidence type="ECO:0000259" key="4">
    <source>
        <dbReference type="PROSITE" id="PS01124"/>
    </source>
</evidence>
<evidence type="ECO:0000313" key="5">
    <source>
        <dbReference type="EMBL" id="STO32356.1"/>
    </source>
</evidence>
<dbReference type="SMART" id="SM00342">
    <property type="entry name" value="HTH_ARAC"/>
    <property type="match status" value="1"/>
</dbReference>
<sequence length="384" mass="46742">MRESMELLKRYLSFKDYWIISMFRYLNIEIGNINYKIDKETLAVLCLYLKNREYKVLREIWSEKSIQHDMFEFCDYAYDYFSKTLIPSKREFEEKMLERLKCSPIKNLLLSFYEEFNYQYKVRVSEKDFYYTLFDKDYDIYYLKDVESIELKEIYNYGDMFFYIVVDGIVEYEKKLIPEKNMIVTMKKSKDLNLTSFVNKASVIIFVFKKEFLNKLNIVFEVEETKIYRIYNMSIFNMILNSKIEDNKTRQILFQAMLYLLEKVKGKKNKILNYEWIKYKADIIKFVENNDDLDEKELGRFLIRELNMSMAKTYMVFKFLFDTTPTKYIEKEKISKSYKLLLESQKSIEEIADELGYTLKTFVRKFEGASGYSPSKFRKIMRDY</sequence>
<accession>A0A377GZL3</accession>
<dbReference type="InterPro" id="IPR018060">
    <property type="entry name" value="HTH_AraC"/>
</dbReference>
<keyword evidence="2" id="KW-0238">DNA-binding</keyword>
<dbReference type="Proteomes" id="UP000255328">
    <property type="component" value="Unassembled WGS sequence"/>
</dbReference>
<dbReference type="OrthoDB" id="2666928at2"/>
<dbReference type="GO" id="GO:0003700">
    <property type="term" value="F:DNA-binding transcription factor activity"/>
    <property type="evidence" value="ECO:0007669"/>
    <property type="project" value="InterPro"/>
</dbReference>
<name>A0A377GZL3_9FUSO</name>
<dbReference type="EMBL" id="UGGU01000003">
    <property type="protein sequence ID" value="STO32356.1"/>
    <property type="molecule type" value="Genomic_DNA"/>
</dbReference>